<feature type="region of interest" description="Disordered" evidence="2">
    <location>
        <begin position="67"/>
        <end position="89"/>
    </location>
</feature>
<dbReference type="EMBL" id="CP001280">
    <property type="protein sequence ID" value="ACK51157.1"/>
    <property type="molecule type" value="Genomic_DNA"/>
</dbReference>
<keyword evidence="1" id="KW-0732">Signal</keyword>
<dbReference type="PANTHER" id="PTHR30189:SF1">
    <property type="entry name" value="LPS-ASSEMBLY PROTEIN LPTD"/>
    <property type="match status" value="1"/>
</dbReference>
<keyword evidence="1 3" id="KW-0472">Membrane</keyword>
<protein>
    <recommendedName>
        <fullName evidence="1">LPS-assembly protein LptD</fullName>
    </recommendedName>
</protein>
<comment type="subcellular location">
    <subcellularLocation>
        <location evidence="1">Cell outer membrane</location>
    </subcellularLocation>
</comment>
<dbReference type="AlphaFoldDB" id="B8ET19"/>
<comment type="caution">
    <text evidence="1">Lacks conserved residue(s) required for the propagation of feature annotation.</text>
</comment>
<keyword evidence="3" id="KW-0812">Transmembrane</keyword>
<keyword evidence="1" id="KW-0998">Cell outer membrane</keyword>
<reference evidence="5 6" key="1">
    <citation type="journal article" date="2010" name="J. Bacteriol.">
        <title>Complete genome sequence of the aerobic facultative methanotroph Methylocella silvestris BL2.</title>
        <authorList>
            <person name="Chen Y."/>
            <person name="Crombie A."/>
            <person name="Rahman M.T."/>
            <person name="Dedysh S.N."/>
            <person name="Liesack W."/>
            <person name="Stott M.B."/>
            <person name="Alam M."/>
            <person name="Theisen A.R."/>
            <person name="Murrell J.C."/>
            <person name="Dunfield P.F."/>
        </authorList>
    </citation>
    <scope>NUCLEOTIDE SEQUENCE [LARGE SCALE GENOMIC DNA]</scope>
    <source>
        <strain evidence="6">DSM 15510 / CIP 108128 / LMG 27833 / NCIMB 13906 / BL2</strain>
    </source>
</reference>
<proteinExistence type="inferred from homology"/>
<evidence type="ECO:0000259" key="4">
    <source>
        <dbReference type="Pfam" id="PF04453"/>
    </source>
</evidence>
<dbReference type="GO" id="GO:1990351">
    <property type="term" value="C:transporter complex"/>
    <property type="evidence" value="ECO:0007669"/>
    <property type="project" value="TreeGrafter"/>
</dbReference>
<dbReference type="HAMAP" id="MF_01411">
    <property type="entry name" value="LPS_assembly_LptD"/>
    <property type="match status" value="1"/>
</dbReference>
<dbReference type="RefSeq" id="WP_012591226.1">
    <property type="nucleotide sequence ID" value="NC_011666.1"/>
</dbReference>
<dbReference type="GO" id="GO:0043165">
    <property type="term" value="P:Gram-negative-bacterium-type cell outer membrane assembly"/>
    <property type="evidence" value="ECO:0007669"/>
    <property type="project" value="UniProtKB-UniRule"/>
</dbReference>
<comment type="similarity">
    <text evidence="1">Belongs to the LptD family.</text>
</comment>
<dbReference type="GO" id="GO:0009279">
    <property type="term" value="C:cell outer membrane"/>
    <property type="evidence" value="ECO:0007669"/>
    <property type="project" value="UniProtKB-SubCell"/>
</dbReference>
<evidence type="ECO:0000256" key="2">
    <source>
        <dbReference type="SAM" id="MobiDB-lite"/>
    </source>
</evidence>
<sequence>MGRRFCPNSVAALPTGLGGAPKAAAEAVGARALARAALRLAALCLAGLGVAGLALSMPTAAAAQSAAPPAKTSPANPAAKAAPAAPADPNKMVVEADELRQDEVKNTVSAVGSARVYYKGRLLEADRVTLDRNSGRVVAEGHAKRTEADGTILYGDYFDLTDDFRDGFIHSLRIETTDKTYFSAPFAERINEDTTVFTKGTYTACAACGSNYDRPPLWRVRAKRIIHKNDEQMLYYENATVELFGMPVVYMPYFSSPDPSVTRKSGVLMPSLVTKSALGYGFGVPIFWALAPDYDITFTPTYLSKQGFLASGEWRQRLEHGEYYIRANGIDQLEKSAFPVSPWGAADIRMRGSLESKGEVQIADHWKFGWQFIVLSDKWFLNDYNIPSQTLSSNYINETTTTAYLIGQDRGYFDLRGYRFEGLSSHDIQPQQTAAYPVFDYNRTFDVDPASSYGIGGQIEADFNLASLSAATASFQSVGTQVLDNAFSLYPACTNYVPGRVAGTCLLRGIAGIYTRASLDVSWKRQYIDPVGEVWTPFAFTRVNGEILDLTTTGSFGFASSAGSSAIYNSAQLPFLQNTQDAAFGALNPGVGFEYRYPFFAKTSFGSVSVTPIGQIIARPNNQIGSYGQANLDAQSLVFDEASLFQWDKYSGYDRFETGTRANYGGQATLNFQEGGYINVIGGQSYQLAGTNAYATPDAANVGLSSGLDTRLSDYVGAVTVAPSSAFALTTKGRFDVNGFAPRRIDVVGTYNLGAWTGGIQYANYQAQPEIGYYVRRQGLAFNSRYKVSDNYWAQGNITFDMSRQFYPASLVGFTNPGPFAIAAFGLGAGYQDDCTTLSVNFSSVYQDNGNGGLTRNQTVLVQLELRTLGQIKLSQTFSNTSNLDGLNY</sequence>
<dbReference type="eggNOG" id="COG1452">
    <property type="taxonomic scope" value="Bacteria"/>
</dbReference>
<dbReference type="KEGG" id="msl:Msil_2223"/>
<name>B8ET19_METSB</name>
<comment type="subunit">
    <text evidence="1">Component of the lipopolysaccharide transport and assembly complex.</text>
</comment>
<evidence type="ECO:0000313" key="6">
    <source>
        <dbReference type="Proteomes" id="UP000002257"/>
    </source>
</evidence>
<evidence type="ECO:0000256" key="3">
    <source>
        <dbReference type="SAM" id="Phobius"/>
    </source>
</evidence>
<gene>
    <name evidence="1" type="primary">lptD</name>
    <name evidence="5" type="ordered locus">Msil_2223</name>
</gene>
<dbReference type="STRING" id="395965.Msil_2223"/>
<organism evidence="5 6">
    <name type="scientific">Methylocella silvestris (strain DSM 15510 / CIP 108128 / LMG 27833 / NCIMB 13906 / BL2)</name>
    <dbReference type="NCBI Taxonomy" id="395965"/>
    <lineage>
        <taxon>Bacteria</taxon>
        <taxon>Pseudomonadati</taxon>
        <taxon>Pseudomonadota</taxon>
        <taxon>Alphaproteobacteria</taxon>
        <taxon>Hyphomicrobiales</taxon>
        <taxon>Beijerinckiaceae</taxon>
        <taxon>Methylocella</taxon>
    </lineage>
</organism>
<dbReference type="HOGENOM" id="CLU_009039_3_0_5"/>
<keyword evidence="6" id="KW-1185">Reference proteome</keyword>
<keyword evidence="3" id="KW-1133">Transmembrane helix</keyword>
<dbReference type="Proteomes" id="UP000002257">
    <property type="component" value="Chromosome"/>
</dbReference>
<dbReference type="PANTHER" id="PTHR30189">
    <property type="entry name" value="LPS-ASSEMBLY PROTEIN"/>
    <property type="match status" value="1"/>
</dbReference>
<evidence type="ECO:0000313" key="5">
    <source>
        <dbReference type="EMBL" id="ACK51157.1"/>
    </source>
</evidence>
<dbReference type="Pfam" id="PF04453">
    <property type="entry name" value="LptD"/>
    <property type="match status" value="1"/>
</dbReference>
<feature type="domain" description="LptD C-terminal" evidence="4">
    <location>
        <begin position="350"/>
        <end position="791"/>
    </location>
</feature>
<dbReference type="GO" id="GO:0015920">
    <property type="term" value="P:lipopolysaccharide transport"/>
    <property type="evidence" value="ECO:0007669"/>
    <property type="project" value="InterPro"/>
</dbReference>
<dbReference type="InterPro" id="IPR050218">
    <property type="entry name" value="LptD"/>
</dbReference>
<evidence type="ECO:0000256" key="1">
    <source>
        <dbReference type="HAMAP-Rule" id="MF_01411"/>
    </source>
</evidence>
<dbReference type="InterPro" id="IPR007543">
    <property type="entry name" value="LptD_C"/>
</dbReference>
<feature type="transmembrane region" description="Helical" evidence="3">
    <location>
        <begin position="40"/>
        <end position="63"/>
    </location>
</feature>
<accession>B8ET19</accession>
<dbReference type="InterPro" id="IPR020889">
    <property type="entry name" value="LipoPS_assembly_LptD"/>
</dbReference>
<comment type="function">
    <text evidence="1">Involved in the assembly of lipopolysaccharide (LPS) at the surface of the outer membrane.</text>
</comment>